<keyword evidence="2" id="KW-1185">Reference proteome</keyword>
<dbReference type="EMBL" id="JAFLRD010000010">
    <property type="protein sequence ID" value="MBO0416541.1"/>
    <property type="molecule type" value="Genomic_DNA"/>
</dbReference>
<proteinExistence type="predicted"/>
<name>A0ABS3GNB3_9NEIS</name>
<gene>
    <name evidence="1" type="ORF">J1C50_13590</name>
</gene>
<comment type="caution">
    <text evidence="1">The sequence shown here is derived from an EMBL/GenBank/DDBJ whole genome shotgun (WGS) entry which is preliminary data.</text>
</comment>
<evidence type="ECO:0000313" key="2">
    <source>
        <dbReference type="Proteomes" id="UP000664349"/>
    </source>
</evidence>
<protein>
    <submittedName>
        <fullName evidence="1">Uncharacterized protein</fullName>
    </submittedName>
</protein>
<reference evidence="1 2" key="1">
    <citation type="submission" date="2021-03" db="EMBL/GenBank/DDBJ databases">
        <title>First Case of infection caused by Chromobacterium haemolyticum derived from water in China.</title>
        <authorList>
            <person name="Chen J."/>
            <person name="Liu C."/>
        </authorList>
    </citation>
    <scope>NUCLEOTIDE SEQUENCE [LARGE SCALE GENOMIC DNA]</scope>
    <source>
        <strain evidence="1 2">WJ-5</strain>
    </source>
</reference>
<organism evidence="1 2">
    <name type="scientific">Chromobacterium haemolyticum</name>
    <dbReference type="NCBI Taxonomy" id="394935"/>
    <lineage>
        <taxon>Bacteria</taxon>
        <taxon>Pseudomonadati</taxon>
        <taxon>Pseudomonadota</taxon>
        <taxon>Betaproteobacteria</taxon>
        <taxon>Neisseriales</taxon>
        <taxon>Chromobacteriaceae</taxon>
        <taxon>Chromobacterium</taxon>
    </lineage>
</organism>
<dbReference type="Proteomes" id="UP000664349">
    <property type="component" value="Unassembled WGS sequence"/>
</dbReference>
<evidence type="ECO:0000313" key="1">
    <source>
        <dbReference type="EMBL" id="MBO0416541.1"/>
    </source>
</evidence>
<accession>A0ABS3GNB3</accession>
<dbReference type="RefSeq" id="WP_200122874.1">
    <property type="nucleotide sequence ID" value="NZ_JAEILV010000009.1"/>
</dbReference>
<sequence length="73" mass="7499">MALAANSAARYLSLHGFVVTFVAGVRDKQPNEGARLYLLSAGFAFMKPGLAIKLAAAALAPGDIVILGSPIVD</sequence>